<name>A0ABS9W8Y2_9PROT</name>
<accession>A0ABS9W8Y2</accession>
<evidence type="ECO:0000313" key="2">
    <source>
        <dbReference type="EMBL" id="MCI0755757.1"/>
    </source>
</evidence>
<dbReference type="PIRSF" id="PIRSF009320">
    <property type="entry name" value="Nuc_binding_HP_1000"/>
    <property type="match status" value="1"/>
</dbReference>
<evidence type="ECO:0000313" key="3">
    <source>
        <dbReference type="Proteomes" id="UP001201985"/>
    </source>
</evidence>
<organism evidence="2 3">
    <name type="scientific">Teichococcus vastitatis</name>
    <dbReference type="NCBI Taxonomy" id="2307076"/>
    <lineage>
        <taxon>Bacteria</taxon>
        <taxon>Pseudomonadati</taxon>
        <taxon>Pseudomonadota</taxon>
        <taxon>Alphaproteobacteria</taxon>
        <taxon>Acetobacterales</taxon>
        <taxon>Roseomonadaceae</taxon>
        <taxon>Roseomonas</taxon>
    </lineage>
</organism>
<dbReference type="InterPro" id="IPR002586">
    <property type="entry name" value="CobQ/CobB/MinD/ParA_Nub-bd_dom"/>
</dbReference>
<dbReference type="EMBL" id="JALBUU010000052">
    <property type="protein sequence ID" value="MCI0755757.1"/>
    <property type="molecule type" value="Genomic_DNA"/>
</dbReference>
<comment type="caution">
    <text evidence="2">The sequence shown here is derived from an EMBL/GenBank/DDBJ whole genome shotgun (WGS) entry which is preliminary data.</text>
</comment>
<proteinExistence type="predicted"/>
<protein>
    <submittedName>
        <fullName evidence="2">ParA family protein</fullName>
    </submittedName>
</protein>
<dbReference type="Pfam" id="PF01656">
    <property type="entry name" value="CbiA"/>
    <property type="match status" value="1"/>
</dbReference>
<dbReference type="RefSeq" id="WP_241793612.1">
    <property type="nucleotide sequence ID" value="NZ_JALBUU010000052.1"/>
</dbReference>
<dbReference type="CDD" id="cd02042">
    <property type="entry name" value="ParAB_family"/>
    <property type="match status" value="1"/>
</dbReference>
<gene>
    <name evidence="2" type="ORF">MON41_18980</name>
</gene>
<evidence type="ECO:0000259" key="1">
    <source>
        <dbReference type="Pfam" id="PF01656"/>
    </source>
</evidence>
<keyword evidence="3" id="KW-1185">Reference proteome</keyword>
<reference evidence="2 3" key="1">
    <citation type="submission" date="2022-03" db="EMBL/GenBank/DDBJ databases">
        <title>Complete genome analysis of Roseomonas KG 17.1 : a prolific producer of plant growth promoters.</title>
        <authorList>
            <person name="Saadouli I."/>
            <person name="Najjari A."/>
            <person name="Mosbah A."/>
            <person name="Ouzari H.I."/>
        </authorList>
    </citation>
    <scope>NUCLEOTIDE SEQUENCE [LARGE SCALE GENOMIC DNA]</scope>
    <source>
        <strain evidence="2 3">KG17-1</strain>
    </source>
</reference>
<feature type="domain" description="CobQ/CobB/MinD/ParA nucleotide binding" evidence="1">
    <location>
        <begin position="8"/>
        <end position="191"/>
    </location>
</feature>
<dbReference type="PANTHER" id="PTHR13696:SF99">
    <property type="entry name" value="COBYRINIC ACID AC-DIAMIDE SYNTHASE"/>
    <property type="match status" value="1"/>
</dbReference>
<dbReference type="InterPro" id="IPR050678">
    <property type="entry name" value="DNA_Partitioning_ATPase"/>
</dbReference>
<dbReference type="Gene3D" id="3.40.50.300">
    <property type="entry name" value="P-loop containing nucleotide triphosphate hydrolases"/>
    <property type="match status" value="1"/>
</dbReference>
<dbReference type="SUPFAM" id="SSF52540">
    <property type="entry name" value="P-loop containing nucleoside triphosphate hydrolases"/>
    <property type="match status" value="1"/>
</dbReference>
<dbReference type="PANTHER" id="PTHR13696">
    <property type="entry name" value="P-LOOP CONTAINING NUCLEOSIDE TRIPHOSPHATE HYDROLASE"/>
    <property type="match status" value="1"/>
</dbReference>
<sequence>MPKPRIIMSSSPKGGVGKSTLCRNLLACAAHAGKKVLGVDFDAQRTLATWSERRERIREAFPDCLPIPVQEADLSDWRGALRKAKASGAEVVVLDTPPSIEINLSAILSLSGEADFLLIPCQPSQDDLDSAAPWMQRLSAARVNAAFVLNRANRRTRSFGAIRTKLLALGPICPVEIPPLEEIAEASSKGLAIADLNKAASAETFDGLWSYVSREAKL</sequence>
<dbReference type="InterPro" id="IPR027417">
    <property type="entry name" value="P-loop_NTPase"/>
</dbReference>
<dbReference type="Proteomes" id="UP001201985">
    <property type="component" value="Unassembled WGS sequence"/>
</dbReference>